<dbReference type="Pfam" id="PF14424">
    <property type="entry name" value="Toxin-deaminase"/>
    <property type="match status" value="1"/>
</dbReference>
<gene>
    <name evidence="1" type="ORF">KTA_13550</name>
</gene>
<dbReference type="EMBL" id="AP019377">
    <property type="protein sequence ID" value="BBH93156.1"/>
    <property type="molecule type" value="Genomic_DNA"/>
</dbReference>
<organism evidence="1">
    <name type="scientific">Thermogemmatispora argillosa</name>
    <dbReference type="NCBI Taxonomy" id="2045280"/>
    <lineage>
        <taxon>Bacteria</taxon>
        <taxon>Bacillati</taxon>
        <taxon>Chloroflexota</taxon>
        <taxon>Ktedonobacteria</taxon>
        <taxon>Thermogemmatisporales</taxon>
        <taxon>Thermogemmatisporaceae</taxon>
        <taxon>Thermogemmatispora</taxon>
    </lineage>
</organism>
<sequence length="140" mass="15944">MAGSSQSAGDRPDSWPRRNWAFAEYELGPGQRGTLVAESSLRDLPGTVPTPAPEARYFFPIRLAHTVGTALHEADAEDKLLNELARRFNPRREPVCSVKARVHLYSERQPCSACEDLIRQFRRMFPHVELTVNYDFEPVF</sequence>
<name>A0A455T007_9CHLR</name>
<dbReference type="AlphaFoldDB" id="A0A455T007"/>
<proteinExistence type="predicted"/>
<reference evidence="1" key="1">
    <citation type="submission" date="2018-12" db="EMBL/GenBank/DDBJ databases">
        <title>Novel natural products biosynthetic potential of the class Ktedonobacteria.</title>
        <authorList>
            <person name="Zheng Y."/>
            <person name="Saitou A."/>
            <person name="Wang C.M."/>
            <person name="Toyoda A."/>
            <person name="Minakuchi Y."/>
            <person name="Sekiguchi Y."/>
            <person name="Ueda K."/>
            <person name="Takano H."/>
            <person name="Sakai Y."/>
            <person name="Yokota A."/>
            <person name="Yabe S."/>
        </authorList>
    </citation>
    <scope>NUCLEOTIDE SEQUENCE</scope>
    <source>
        <strain evidence="1">A3-2</strain>
    </source>
</reference>
<evidence type="ECO:0000313" key="1">
    <source>
        <dbReference type="EMBL" id="BBH93156.1"/>
    </source>
</evidence>
<protein>
    <submittedName>
        <fullName evidence="1">Uncharacterized protein</fullName>
    </submittedName>
</protein>
<accession>A0A455T007</accession>
<dbReference type="InterPro" id="IPR032721">
    <property type="entry name" value="Toxin-deaminase"/>
</dbReference>